<organism evidence="2">
    <name type="scientific">marine metagenome</name>
    <dbReference type="NCBI Taxonomy" id="408172"/>
    <lineage>
        <taxon>unclassified sequences</taxon>
        <taxon>metagenomes</taxon>
        <taxon>ecological metagenomes</taxon>
    </lineage>
</organism>
<protein>
    <recommendedName>
        <fullName evidence="1">FlgD/Vpr Ig-like domain-containing protein</fullName>
    </recommendedName>
</protein>
<name>A0A382D9U9_9ZZZZ</name>
<dbReference type="SUPFAM" id="SSF63829">
    <property type="entry name" value="Calcium-dependent phosphotriesterase"/>
    <property type="match status" value="1"/>
</dbReference>
<reference evidence="2" key="1">
    <citation type="submission" date="2018-05" db="EMBL/GenBank/DDBJ databases">
        <authorList>
            <person name="Lanie J.A."/>
            <person name="Ng W.-L."/>
            <person name="Kazmierczak K.M."/>
            <person name="Andrzejewski T.M."/>
            <person name="Davidsen T.M."/>
            <person name="Wayne K.J."/>
            <person name="Tettelin H."/>
            <person name="Glass J.I."/>
            <person name="Rusch D."/>
            <person name="Podicherti R."/>
            <person name="Tsui H.-C.T."/>
            <person name="Winkler M.E."/>
        </authorList>
    </citation>
    <scope>NUCLEOTIDE SEQUENCE</scope>
</reference>
<dbReference type="InterPro" id="IPR025965">
    <property type="entry name" value="FlgD/Vpr_Ig-like"/>
</dbReference>
<dbReference type="Pfam" id="PF13860">
    <property type="entry name" value="FlgD_ig"/>
    <property type="match status" value="1"/>
</dbReference>
<evidence type="ECO:0000259" key="1">
    <source>
        <dbReference type="Pfam" id="PF13860"/>
    </source>
</evidence>
<evidence type="ECO:0000313" key="2">
    <source>
        <dbReference type="EMBL" id="SVB35266.1"/>
    </source>
</evidence>
<sequence length="432" mass="46682">HGVAVAPDGNVWVNIYGGYGRMEILTSGDTVHYKGIYVLDPATGAHVSFSPIEILTFPDGTSDSLTAESANSGGGRGIEIDGDGNILSSHYKTLYKINYMTGEGMAMWEGAGTLTEAVADDNGNVFVSYVLAGELPCVVLDADLNYVGIAIDTVGHINRALEVTPDGEDLYIGSTWNGHGVTHWNSTVPGVLAHEFVDTFAVGYDIDACWDEIGSAMGSDSAYIAWCDEDTTFAETALWASSLDFSPDGDLLVGALTAGWGGPLGGVYWLFDMEDTDEPFAIVGNWHDWEGTGEGVTDGPRGAAWDADGDLYLADFYSNGVYLYTSDYSSVSDDPKSVIASEYVLKQNYPNPFNPNTKIEFKIPANEHVNVNVYNLEGRLVKTLINQNMMSGQHVVEWNGTNQFGAKVSSGMYIYQLKTNATVLNRTMTFIK</sequence>
<accession>A0A382D9U9</accession>
<dbReference type="EMBL" id="UINC01038357">
    <property type="protein sequence ID" value="SVB35266.1"/>
    <property type="molecule type" value="Genomic_DNA"/>
</dbReference>
<gene>
    <name evidence="2" type="ORF">METZ01_LOCUS188120</name>
</gene>
<dbReference type="Gene3D" id="2.60.40.4070">
    <property type="match status" value="1"/>
</dbReference>
<feature type="domain" description="FlgD/Vpr Ig-like" evidence="1">
    <location>
        <begin position="359"/>
        <end position="419"/>
    </location>
</feature>
<proteinExistence type="predicted"/>
<feature type="non-terminal residue" evidence="2">
    <location>
        <position position="1"/>
    </location>
</feature>
<dbReference type="NCBIfam" id="TIGR04183">
    <property type="entry name" value="Por_Secre_tail"/>
    <property type="match status" value="1"/>
</dbReference>
<dbReference type="AlphaFoldDB" id="A0A382D9U9"/>
<dbReference type="InterPro" id="IPR026444">
    <property type="entry name" value="Secre_tail"/>
</dbReference>